<gene>
    <name evidence="1" type="ORF">B4U37_08225</name>
</gene>
<dbReference type="EMBL" id="CP020880">
    <property type="protein sequence ID" value="ART76017.1"/>
    <property type="molecule type" value="Genomic_DNA"/>
</dbReference>
<dbReference type="Proteomes" id="UP000195573">
    <property type="component" value="Chromosome"/>
</dbReference>
<reference evidence="1 2" key="1">
    <citation type="submission" date="2017-04" db="EMBL/GenBank/DDBJ databases">
        <title>Complete Genome Sequence of the Bacillus horikoshii 20a strain from Cuatro Cienegas, Coahuila, Mexico.</title>
        <authorList>
            <person name="Zarza E."/>
            <person name="Alcaraz L.D."/>
            <person name="Aguilar-Salinas B."/>
            <person name="Islas A."/>
            <person name="Olmedo-Alvarez G."/>
        </authorList>
    </citation>
    <scope>NUCLEOTIDE SEQUENCE [LARGE SCALE GENOMIC DNA]</scope>
    <source>
        <strain evidence="1 2">20a</strain>
    </source>
</reference>
<protein>
    <submittedName>
        <fullName evidence="1">Uncharacterized protein</fullName>
    </submittedName>
</protein>
<accession>A0ABM6KI20</accession>
<sequence>MLAHPFSYYLIFCPVCEVSFLENLDISEKIVETLLKCDICLKDIVWLLIFEYTQNSNRENN</sequence>
<organism evidence="1 2">
    <name type="scientific">Sutcliffiella horikoshii</name>
    <dbReference type="NCBI Taxonomy" id="79883"/>
    <lineage>
        <taxon>Bacteria</taxon>
        <taxon>Bacillati</taxon>
        <taxon>Bacillota</taxon>
        <taxon>Bacilli</taxon>
        <taxon>Bacillales</taxon>
        <taxon>Bacillaceae</taxon>
        <taxon>Sutcliffiella</taxon>
    </lineage>
</organism>
<evidence type="ECO:0000313" key="2">
    <source>
        <dbReference type="Proteomes" id="UP000195573"/>
    </source>
</evidence>
<keyword evidence="2" id="KW-1185">Reference proteome</keyword>
<evidence type="ECO:0000313" key="1">
    <source>
        <dbReference type="EMBL" id="ART76017.1"/>
    </source>
</evidence>
<proteinExistence type="predicted"/>
<name>A0ABM6KI20_9BACI</name>